<proteinExistence type="predicted"/>
<dbReference type="SUPFAM" id="SSF57959">
    <property type="entry name" value="Leucine zipper domain"/>
    <property type="match status" value="1"/>
</dbReference>
<feature type="compositionally biased region" description="Low complexity" evidence="5">
    <location>
        <begin position="22"/>
        <end position="46"/>
    </location>
</feature>
<accession>A0A9Q0GBX6</accession>
<protein>
    <recommendedName>
        <fullName evidence="6">BZIP domain-containing protein</fullName>
    </recommendedName>
</protein>
<dbReference type="GO" id="GO:0003700">
    <property type="term" value="F:DNA-binding transcription factor activity"/>
    <property type="evidence" value="ECO:0007669"/>
    <property type="project" value="InterPro"/>
</dbReference>
<dbReference type="InterPro" id="IPR043452">
    <property type="entry name" value="BZIP46-like"/>
</dbReference>
<evidence type="ECO:0000256" key="5">
    <source>
        <dbReference type="SAM" id="MobiDB-lite"/>
    </source>
</evidence>
<evidence type="ECO:0000313" key="7">
    <source>
        <dbReference type="EMBL" id="KAJ4847369.1"/>
    </source>
</evidence>
<organism evidence="7 8">
    <name type="scientific">Turnera subulata</name>
    <dbReference type="NCBI Taxonomy" id="218843"/>
    <lineage>
        <taxon>Eukaryota</taxon>
        <taxon>Viridiplantae</taxon>
        <taxon>Streptophyta</taxon>
        <taxon>Embryophyta</taxon>
        <taxon>Tracheophyta</taxon>
        <taxon>Spermatophyta</taxon>
        <taxon>Magnoliopsida</taxon>
        <taxon>eudicotyledons</taxon>
        <taxon>Gunneridae</taxon>
        <taxon>Pentapetalae</taxon>
        <taxon>rosids</taxon>
        <taxon>fabids</taxon>
        <taxon>Malpighiales</taxon>
        <taxon>Passifloraceae</taxon>
        <taxon>Turnera</taxon>
    </lineage>
</organism>
<dbReference type="InterPro" id="IPR046347">
    <property type="entry name" value="bZIP_sf"/>
</dbReference>
<dbReference type="SMART" id="SM00338">
    <property type="entry name" value="BRLZ"/>
    <property type="match status" value="1"/>
</dbReference>
<dbReference type="CDD" id="cd14707">
    <property type="entry name" value="bZIP_plant_BZIP46"/>
    <property type="match status" value="1"/>
</dbReference>
<gene>
    <name evidence="7" type="ORF">Tsubulata_018011</name>
</gene>
<reference evidence="7" key="1">
    <citation type="submission" date="2022-02" db="EMBL/GenBank/DDBJ databases">
        <authorList>
            <person name="Henning P.M."/>
            <person name="McCubbin A.G."/>
            <person name="Shore J.S."/>
        </authorList>
    </citation>
    <scope>NUCLEOTIDE SEQUENCE</scope>
    <source>
        <strain evidence="7">F60SS</strain>
        <tissue evidence="7">Leaves</tissue>
    </source>
</reference>
<dbReference type="PROSITE" id="PS00036">
    <property type="entry name" value="BZIP_BASIC"/>
    <property type="match status" value="1"/>
</dbReference>
<dbReference type="PANTHER" id="PTHR22952">
    <property type="entry name" value="CAMP-RESPONSE ELEMENT BINDING PROTEIN-RELATED"/>
    <property type="match status" value="1"/>
</dbReference>
<dbReference type="InterPro" id="IPR004827">
    <property type="entry name" value="bZIP"/>
</dbReference>
<dbReference type="PANTHER" id="PTHR22952:SF392">
    <property type="entry name" value="BZIP TRANSCRIPTION FACTOR 12"/>
    <property type="match status" value="1"/>
</dbReference>
<keyword evidence="4" id="KW-0175">Coiled coil</keyword>
<feature type="compositionally biased region" description="Pro residues" evidence="5">
    <location>
        <begin position="71"/>
        <end position="80"/>
    </location>
</feature>
<dbReference type="GO" id="GO:0045893">
    <property type="term" value="P:positive regulation of DNA-templated transcription"/>
    <property type="evidence" value="ECO:0007669"/>
    <property type="project" value="InterPro"/>
</dbReference>
<feature type="region of interest" description="Disordered" evidence="5">
    <location>
        <begin position="1"/>
        <end position="99"/>
    </location>
</feature>
<evidence type="ECO:0000256" key="3">
    <source>
        <dbReference type="ARBA" id="ARBA00023242"/>
    </source>
</evidence>
<evidence type="ECO:0000313" key="8">
    <source>
        <dbReference type="Proteomes" id="UP001141552"/>
    </source>
</evidence>
<reference evidence="7" key="2">
    <citation type="journal article" date="2023" name="Plants (Basel)">
        <title>Annotation of the Turnera subulata (Passifloraceae) Draft Genome Reveals the S-Locus Evolved after the Divergence of Turneroideae from Passifloroideae in a Stepwise Manner.</title>
        <authorList>
            <person name="Henning P.M."/>
            <person name="Roalson E.H."/>
            <person name="Mir W."/>
            <person name="McCubbin A.G."/>
            <person name="Shore J.S."/>
        </authorList>
    </citation>
    <scope>NUCLEOTIDE SEQUENCE</scope>
    <source>
        <strain evidence="7">F60SS</strain>
    </source>
</reference>
<dbReference type="Proteomes" id="UP001141552">
    <property type="component" value="Unassembled WGS sequence"/>
</dbReference>
<name>A0A9Q0GBX6_9ROSI</name>
<sequence length="331" mass="35383">MASSKVMANASTANPDLPRQHSPSLCPSFSSLLTDLQNHTTTTTQLGSSPHLTSDPSMDDFLKNIYSSPTPGDPATPSPYPGASIPRSDDPPAAGTGKTVDDVWKEIVAGGADQRRAAAAAAAAGGATMEEMTLEDFLTKAGAVREEDVRGMGIVPVGPPPGVVVGGGGAAGGGYGVDAKSNGNSNGNGNSQFAGEMMMIEGTVVGTGGGRGAGRGKRRAVEEAPLDKATQQKQRRMIKNRESAARSRERKQAYTVELESLVTQLEEENARLLKEEADQTKERYKQLAYELWILMHLFFLSCDMQLMANLIPVIEKRRPPRVLRRVQSMQW</sequence>
<dbReference type="Pfam" id="PF00170">
    <property type="entry name" value="bZIP_1"/>
    <property type="match status" value="1"/>
</dbReference>
<dbReference type="EMBL" id="JAKUCV010001181">
    <property type="protein sequence ID" value="KAJ4847369.1"/>
    <property type="molecule type" value="Genomic_DNA"/>
</dbReference>
<dbReference type="PROSITE" id="PS50217">
    <property type="entry name" value="BZIP"/>
    <property type="match status" value="1"/>
</dbReference>
<dbReference type="GO" id="GO:0005634">
    <property type="term" value="C:nucleus"/>
    <property type="evidence" value="ECO:0007669"/>
    <property type="project" value="UniProtKB-SubCell"/>
</dbReference>
<evidence type="ECO:0000259" key="6">
    <source>
        <dbReference type="PROSITE" id="PS50217"/>
    </source>
</evidence>
<keyword evidence="8" id="KW-1185">Reference proteome</keyword>
<keyword evidence="2" id="KW-0238">DNA-binding</keyword>
<feature type="compositionally biased region" description="Polar residues" evidence="5">
    <location>
        <begin position="47"/>
        <end position="56"/>
    </location>
</feature>
<dbReference type="AlphaFoldDB" id="A0A9Q0GBX6"/>
<dbReference type="OrthoDB" id="644067at2759"/>
<keyword evidence="3" id="KW-0539">Nucleus</keyword>
<dbReference type="Gene3D" id="1.20.5.170">
    <property type="match status" value="1"/>
</dbReference>
<comment type="subcellular location">
    <subcellularLocation>
        <location evidence="1">Nucleus</location>
    </subcellularLocation>
</comment>
<evidence type="ECO:0000256" key="4">
    <source>
        <dbReference type="SAM" id="Coils"/>
    </source>
</evidence>
<feature type="domain" description="BZIP" evidence="6">
    <location>
        <begin position="230"/>
        <end position="282"/>
    </location>
</feature>
<dbReference type="FunFam" id="1.20.5.170:FF:000036">
    <property type="entry name" value="ABSCISIC ACID-INSENSITIVE 5-like protein 2"/>
    <property type="match status" value="1"/>
</dbReference>
<feature type="coiled-coil region" evidence="4">
    <location>
        <begin position="251"/>
        <end position="290"/>
    </location>
</feature>
<comment type="caution">
    <text evidence="7">The sequence shown here is derived from an EMBL/GenBank/DDBJ whole genome shotgun (WGS) entry which is preliminary data.</text>
</comment>
<feature type="region of interest" description="Disordered" evidence="5">
    <location>
        <begin position="208"/>
        <end position="236"/>
    </location>
</feature>
<evidence type="ECO:0000256" key="2">
    <source>
        <dbReference type="ARBA" id="ARBA00023125"/>
    </source>
</evidence>
<dbReference type="GO" id="GO:0003677">
    <property type="term" value="F:DNA binding"/>
    <property type="evidence" value="ECO:0007669"/>
    <property type="project" value="UniProtKB-KW"/>
</dbReference>
<evidence type="ECO:0000256" key="1">
    <source>
        <dbReference type="ARBA" id="ARBA00004123"/>
    </source>
</evidence>